<evidence type="ECO:0000313" key="4">
    <source>
        <dbReference type="Proteomes" id="UP000238413"/>
    </source>
</evidence>
<dbReference type="Proteomes" id="UP000238413">
    <property type="component" value="Chromosome"/>
</dbReference>
<dbReference type="SUPFAM" id="SSF52200">
    <property type="entry name" value="Toll/Interleukin receptor TIR domain"/>
    <property type="match status" value="1"/>
</dbReference>
<protein>
    <submittedName>
        <fullName evidence="3">TIR domain-containing protein</fullName>
    </submittedName>
</protein>
<dbReference type="InterPro" id="IPR035897">
    <property type="entry name" value="Toll_tir_struct_dom_sf"/>
</dbReference>
<dbReference type="InterPro" id="IPR000157">
    <property type="entry name" value="TIR_dom"/>
</dbReference>
<dbReference type="Gene3D" id="3.40.50.10140">
    <property type="entry name" value="Toll/interleukin-1 receptor homology (TIR) domain"/>
    <property type="match status" value="1"/>
</dbReference>
<feature type="region of interest" description="Disordered" evidence="1">
    <location>
        <begin position="198"/>
        <end position="219"/>
    </location>
</feature>
<accession>A0ABM6T444</accession>
<keyword evidence="4" id="KW-1185">Reference proteome</keyword>
<gene>
    <name evidence="3" type="ORF">C4B68_37040</name>
</gene>
<evidence type="ECO:0000313" key="3">
    <source>
        <dbReference type="EMBL" id="AVH61634.1"/>
    </source>
</evidence>
<proteinExistence type="predicted"/>
<feature type="region of interest" description="Disordered" evidence="1">
    <location>
        <begin position="365"/>
        <end position="400"/>
    </location>
</feature>
<feature type="domain" description="TIR" evidence="2">
    <location>
        <begin position="21"/>
        <end position="96"/>
    </location>
</feature>
<sequence length="400" mass="45431">MYVLYKDLCDHIMALTDLPAGLPAGFMDREMRSGDQWPQKLSENLATCRVFVPLFSPRYFMSESCGREWFAFNERVLRARAMGSGSLPAIVPALWTPVEYAQLPDSVRHIQVDHATFGDRYAANGIYGLIKINRLRDEYEETVLGLAQRIVRVAQEAPLPPSPPRPYESTPSAFKPRGEGPRRIHLTVVAPTRGSVPETRDVRAYGDDPQDWNPYHPESTRPLPALAEELIRSLDYRVTVSSFDDDEVRGKDFDHPEAGSAPEILLLDRWALSDEERRRRLREFDHDARPWVSVIVPWNRADVQRYGEEARDLATELEQTLPQIVDRDRRTEHRTAMNGVSTLKAFTDVLPTIVAYATQQYMKYHSTHPPAGPSVSRPPRLRGPDPTSYPAGETDRGAEE</sequence>
<organism evidence="3 4">
    <name type="scientific">Streptomyces dengpaensis</name>
    <dbReference type="NCBI Taxonomy" id="2049881"/>
    <lineage>
        <taxon>Bacteria</taxon>
        <taxon>Bacillati</taxon>
        <taxon>Actinomycetota</taxon>
        <taxon>Actinomycetes</taxon>
        <taxon>Kitasatosporales</taxon>
        <taxon>Streptomycetaceae</taxon>
        <taxon>Streptomyces</taxon>
    </lineage>
</organism>
<dbReference type="EMBL" id="CP026652">
    <property type="protein sequence ID" value="AVH61634.1"/>
    <property type="molecule type" value="Genomic_DNA"/>
</dbReference>
<feature type="region of interest" description="Disordered" evidence="1">
    <location>
        <begin position="157"/>
        <end position="182"/>
    </location>
</feature>
<evidence type="ECO:0000259" key="2">
    <source>
        <dbReference type="Pfam" id="PF13676"/>
    </source>
</evidence>
<dbReference type="InterPro" id="IPR026367">
    <property type="entry name" value="FxsC_C"/>
</dbReference>
<dbReference type="NCBIfam" id="TIGR04276">
    <property type="entry name" value="FxsC_Cterm"/>
    <property type="match status" value="1"/>
</dbReference>
<name>A0ABM6T444_9ACTN</name>
<dbReference type="Pfam" id="PF13676">
    <property type="entry name" value="TIR_2"/>
    <property type="match status" value="1"/>
</dbReference>
<dbReference type="NCBIfam" id="NF040588">
    <property type="entry name" value="FxsC_Nterm"/>
    <property type="match status" value="1"/>
</dbReference>
<reference evidence="3 4" key="1">
    <citation type="submission" date="2018-02" db="EMBL/GenBank/DDBJ databases">
        <title>Complete genome sequence of Streptomyces dengpaensis, the producer of angucyclines.</title>
        <authorList>
            <person name="Yumei L."/>
        </authorList>
    </citation>
    <scope>NUCLEOTIDE SEQUENCE [LARGE SCALE GENOMIC DNA]</scope>
    <source>
        <strain evidence="3 4">XZHG99</strain>
    </source>
</reference>
<dbReference type="InterPro" id="IPR047603">
    <property type="entry name" value="FxsC_N"/>
</dbReference>
<evidence type="ECO:0000256" key="1">
    <source>
        <dbReference type="SAM" id="MobiDB-lite"/>
    </source>
</evidence>